<accession>A0A3N0YJ46</accession>
<dbReference type="GO" id="GO:0003964">
    <property type="term" value="F:RNA-directed DNA polymerase activity"/>
    <property type="evidence" value="ECO:0007669"/>
    <property type="project" value="UniProtKB-KW"/>
</dbReference>
<reference evidence="2 3" key="1">
    <citation type="submission" date="2018-10" db="EMBL/GenBank/DDBJ databases">
        <title>Genome assembly for a Yunnan-Guizhou Plateau 3E fish, Anabarilius grahami (Regan), and its evolutionary and genetic applications.</title>
        <authorList>
            <person name="Jiang W."/>
        </authorList>
    </citation>
    <scope>NUCLEOTIDE SEQUENCE [LARGE SCALE GENOMIC DNA]</scope>
    <source>
        <strain evidence="2">AG-KIZ</strain>
        <tissue evidence="2">Muscle</tissue>
    </source>
</reference>
<organism evidence="2 3">
    <name type="scientific">Anabarilius grahami</name>
    <name type="common">Kanglang fish</name>
    <name type="synonym">Barilius grahami</name>
    <dbReference type="NCBI Taxonomy" id="495550"/>
    <lineage>
        <taxon>Eukaryota</taxon>
        <taxon>Metazoa</taxon>
        <taxon>Chordata</taxon>
        <taxon>Craniata</taxon>
        <taxon>Vertebrata</taxon>
        <taxon>Euteleostomi</taxon>
        <taxon>Actinopterygii</taxon>
        <taxon>Neopterygii</taxon>
        <taxon>Teleostei</taxon>
        <taxon>Ostariophysi</taxon>
        <taxon>Cypriniformes</taxon>
        <taxon>Xenocyprididae</taxon>
        <taxon>Xenocypridinae</taxon>
        <taxon>Xenocypridinae incertae sedis</taxon>
        <taxon>Anabarilius</taxon>
    </lineage>
</organism>
<evidence type="ECO:0000313" key="2">
    <source>
        <dbReference type="EMBL" id="ROL46144.1"/>
    </source>
</evidence>
<keyword evidence="2" id="KW-0548">Nucleotidyltransferase</keyword>
<keyword evidence="3" id="KW-1185">Reference proteome</keyword>
<dbReference type="Pfam" id="PF14529">
    <property type="entry name" value="Exo_endo_phos_2"/>
    <property type="match status" value="1"/>
</dbReference>
<dbReference type="SUPFAM" id="SSF56672">
    <property type="entry name" value="DNA/RNA polymerases"/>
    <property type="match status" value="1"/>
</dbReference>
<sequence length="1024" mass="119409">MNNTSVTSAPRTNNDLLQRIINLERNELVTIEYMERNTQELETEIDPDNNFFSSINNNCNYCSQEQYNKNINSEGSLSIIHFNSRSMYTNFNSIKEYLQCFTYPFSIIAISETWFNRDKGIHFDLDDYELKYMNRENKMGGGVALYIHKSIQFMVVMNMSLAIDEVMECLTVEICNSKKKNVIISCVYRSPGSSMETFNEWMEKLFSETNKKKTFICGDYNIDLLNPTKQKNIDVFTDTMYSMSLYPTITKPSRITSHSATIIDNIFTNNMADQTISGLLICDITDHLPVFTVYVSEFKKINEDRIIYNKRIRTEETIKAFSNGLMLQDWSSIYREIDVDRAYNNFLDIFVSLYDHHCPVKEYRKNNKNTKCPWLTRGILNACKKKNNLYKMFIKLQTKEAEHRYKVYKNKLTDVIRNSKKLYYKKVLYVNKNNIKGTWYILNSLIKQESTKIIYPDYFIDKNGENHNLNDIVNSFNNFFVNVGPNLAAKIPDQEIDVLNGVIKRNQHSIFLSATNEQEVKIIVHKCKNKLSTDCHDVDMALVKKVINNISKPLTYICYLSFQTGCVPSKMKIAKVIPLYKNDNKHNLTNYRPISLLPQFSKILEKLFNSRLEKFIDKYQIINEGQYGFRTKRTTSMAIIEATEEITNALDRKEHTVGIFMDLKKAFDTINHPILINKLEHYGIRGVAGNWLKSYLSERVQYVQMGQIISRNLDVACGVPQGSVLGPRLFNLYINDIFDVSTILKLILFADDTNIFYSSNNYNELINTVNGELSKIKKWMDSNKLSLNLNKTKVMIFGNCKNVSELQIKIDGVQIENVNENKFLGVIMDNKLSWKAHIRHIRTKISKTLSIINKVKQFLDQNALRTLYCSLVLPYFTYCVEVWGNNYQSSIYPLVILQKRAVRIIHKAGFLEHSNILFFQSKLLKIHDLIKYYTIQILFKAFNRLLPSNLQKYFTVRERAYSLRGYGNFILPKVRTTRKSFCVSVCGVKMWNGLDLQHKQCPNIHRFKSLYKQLVWSQYREGGA</sequence>
<dbReference type="InterPro" id="IPR036691">
    <property type="entry name" value="Endo/exonu/phosph_ase_sf"/>
</dbReference>
<evidence type="ECO:0000313" key="3">
    <source>
        <dbReference type="Proteomes" id="UP000281406"/>
    </source>
</evidence>
<dbReference type="Pfam" id="PF00078">
    <property type="entry name" value="RVT_1"/>
    <property type="match status" value="1"/>
</dbReference>
<dbReference type="AlphaFoldDB" id="A0A3N0YJ46"/>
<evidence type="ECO:0000259" key="1">
    <source>
        <dbReference type="PROSITE" id="PS50878"/>
    </source>
</evidence>
<dbReference type="OrthoDB" id="410381at2759"/>
<dbReference type="InterPro" id="IPR005135">
    <property type="entry name" value="Endo/exonuclease/phosphatase"/>
</dbReference>
<dbReference type="SUPFAM" id="SSF56219">
    <property type="entry name" value="DNase I-like"/>
    <property type="match status" value="1"/>
</dbReference>
<dbReference type="EMBL" id="RJVU01040916">
    <property type="protein sequence ID" value="ROL46144.1"/>
    <property type="molecule type" value="Genomic_DNA"/>
</dbReference>
<dbReference type="PROSITE" id="PS50878">
    <property type="entry name" value="RT_POL"/>
    <property type="match status" value="1"/>
</dbReference>
<dbReference type="CDD" id="cd01650">
    <property type="entry name" value="RT_nLTR_like"/>
    <property type="match status" value="1"/>
</dbReference>
<comment type="caution">
    <text evidence="2">The sequence shown here is derived from an EMBL/GenBank/DDBJ whole genome shotgun (WGS) entry which is preliminary data.</text>
</comment>
<keyword evidence="2" id="KW-0695">RNA-directed DNA polymerase</keyword>
<dbReference type="Proteomes" id="UP000281406">
    <property type="component" value="Unassembled WGS sequence"/>
</dbReference>
<gene>
    <name evidence="2" type="ORF">DPX16_23892</name>
</gene>
<name>A0A3N0YJ46_ANAGA</name>
<keyword evidence="2" id="KW-0808">Transferase</keyword>
<dbReference type="InterPro" id="IPR043502">
    <property type="entry name" value="DNA/RNA_pol_sf"/>
</dbReference>
<feature type="domain" description="Reverse transcriptase" evidence="1">
    <location>
        <begin position="560"/>
        <end position="828"/>
    </location>
</feature>
<protein>
    <submittedName>
        <fullName evidence="2">Putative RNA-directed DNA polymerase from transposon X-element</fullName>
    </submittedName>
</protein>
<dbReference type="InterPro" id="IPR000477">
    <property type="entry name" value="RT_dom"/>
</dbReference>
<dbReference type="PANTHER" id="PTHR33332">
    <property type="entry name" value="REVERSE TRANSCRIPTASE DOMAIN-CONTAINING PROTEIN"/>
    <property type="match status" value="1"/>
</dbReference>
<dbReference type="Gene3D" id="3.60.10.10">
    <property type="entry name" value="Endonuclease/exonuclease/phosphatase"/>
    <property type="match status" value="1"/>
</dbReference>
<proteinExistence type="predicted"/>